<evidence type="ECO:0000313" key="1">
    <source>
        <dbReference type="EMBL" id="XBH04482.1"/>
    </source>
</evidence>
<dbReference type="EMBL" id="CP155447">
    <property type="protein sequence ID" value="XBH04482.1"/>
    <property type="molecule type" value="Genomic_DNA"/>
</dbReference>
<organism evidence="1">
    <name type="scientific">Singulisphaera sp. Ch08</name>
    <dbReference type="NCBI Taxonomy" id="3120278"/>
    <lineage>
        <taxon>Bacteria</taxon>
        <taxon>Pseudomonadati</taxon>
        <taxon>Planctomycetota</taxon>
        <taxon>Planctomycetia</taxon>
        <taxon>Isosphaerales</taxon>
        <taxon>Isosphaeraceae</taxon>
        <taxon>Singulisphaera</taxon>
    </lineage>
</organism>
<name>A0AAU7CH63_9BACT</name>
<sequence>MQCGEQKEPPYEYELEYRDGFQDAHYRAVDGPITLDRVISAFIWYLQGDLTWRSRFR</sequence>
<protein>
    <submittedName>
        <fullName evidence="1">Uncharacterized protein</fullName>
    </submittedName>
</protein>
<reference evidence="1" key="1">
    <citation type="submission" date="2024-05" db="EMBL/GenBank/DDBJ databases">
        <title>Planctomycetes of the genus Singulisphaera possess chitinolytic capabilities.</title>
        <authorList>
            <person name="Ivanova A."/>
        </authorList>
    </citation>
    <scope>NUCLEOTIDE SEQUENCE</scope>
    <source>
        <strain evidence="1">Ch08T</strain>
    </source>
</reference>
<dbReference type="AlphaFoldDB" id="A0AAU7CH63"/>
<accession>A0AAU7CH63</accession>
<gene>
    <name evidence="1" type="ORF">V5E97_00265</name>
</gene>
<proteinExistence type="predicted"/>
<dbReference type="RefSeq" id="WP_406697244.1">
    <property type="nucleotide sequence ID" value="NZ_CP155447.1"/>
</dbReference>